<evidence type="ECO:0000256" key="1">
    <source>
        <dbReference type="SAM" id="MobiDB-lite"/>
    </source>
</evidence>
<dbReference type="InterPro" id="IPR002145">
    <property type="entry name" value="CopG"/>
</dbReference>
<dbReference type="EMBL" id="JBHSIU010000018">
    <property type="protein sequence ID" value="MFC4999481.1"/>
    <property type="molecule type" value="Genomic_DNA"/>
</dbReference>
<comment type="caution">
    <text evidence="3">The sequence shown here is derived from an EMBL/GenBank/DDBJ whole genome shotgun (WGS) entry which is preliminary data.</text>
</comment>
<proteinExistence type="predicted"/>
<dbReference type="Pfam" id="PF01402">
    <property type="entry name" value="RHH_1"/>
    <property type="match status" value="1"/>
</dbReference>
<sequence length="95" mass="10445">MPMISIRPPVAMVEELDGLADAQQARRSDVIREALAFYVRERTAPVGLTTPSRRLRYCGRSLPVGSAIRLGRRSRRDSGSDPFTRPVYASGDLGA</sequence>
<accession>A0ABV9VV98</accession>
<evidence type="ECO:0000259" key="2">
    <source>
        <dbReference type="Pfam" id="PF01402"/>
    </source>
</evidence>
<dbReference type="InterPro" id="IPR013321">
    <property type="entry name" value="Arc_rbn_hlx_hlx"/>
</dbReference>
<name>A0ABV9VV98_9ACTN</name>
<feature type="region of interest" description="Disordered" evidence="1">
    <location>
        <begin position="69"/>
        <end position="95"/>
    </location>
</feature>
<dbReference type="Proteomes" id="UP001595912">
    <property type="component" value="Unassembled WGS sequence"/>
</dbReference>
<evidence type="ECO:0000313" key="4">
    <source>
        <dbReference type="Proteomes" id="UP001595912"/>
    </source>
</evidence>
<dbReference type="RefSeq" id="WP_380115917.1">
    <property type="nucleotide sequence ID" value="NZ_JBHSIU010000018.1"/>
</dbReference>
<evidence type="ECO:0000313" key="3">
    <source>
        <dbReference type="EMBL" id="MFC4999481.1"/>
    </source>
</evidence>
<dbReference type="Gene3D" id="1.10.1220.10">
    <property type="entry name" value="Met repressor-like"/>
    <property type="match status" value="1"/>
</dbReference>
<protein>
    <submittedName>
        <fullName evidence="3">Ribbon-helix-helix domain-containing protein</fullName>
    </submittedName>
</protein>
<feature type="domain" description="Ribbon-helix-helix protein CopG" evidence="2">
    <location>
        <begin position="4"/>
        <end position="41"/>
    </location>
</feature>
<reference evidence="4" key="1">
    <citation type="journal article" date="2019" name="Int. J. Syst. Evol. Microbiol.">
        <title>The Global Catalogue of Microorganisms (GCM) 10K type strain sequencing project: providing services to taxonomists for standard genome sequencing and annotation.</title>
        <authorList>
            <consortium name="The Broad Institute Genomics Platform"/>
            <consortium name="The Broad Institute Genome Sequencing Center for Infectious Disease"/>
            <person name="Wu L."/>
            <person name="Ma J."/>
        </authorList>
    </citation>
    <scope>NUCLEOTIDE SEQUENCE [LARGE SCALE GENOMIC DNA]</scope>
    <source>
        <strain evidence="4">CGMCC 4.7152</strain>
    </source>
</reference>
<organism evidence="3 4">
    <name type="scientific">Dactylosporangium cerinum</name>
    <dbReference type="NCBI Taxonomy" id="1434730"/>
    <lineage>
        <taxon>Bacteria</taxon>
        <taxon>Bacillati</taxon>
        <taxon>Actinomycetota</taxon>
        <taxon>Actinomycetes</taxon>
        <taxon>Micromonosporales</taxon>
        <taxon>Micromonosporaceae</taxon>
        <taxon>Dactylosporangium</taxon>
    </lineage>
</organism>
<keyword evidence="4" id="KW-1185">Reference proteome</keyword>
<gene>
    <name evidence="3" type="ORF">ACFPIJ_16775</name>
</gene>